<dbReference type="Gene3D" id="3.30.980.10">
    <property type="entry name" value="Threonyl-trna Synthetase, Chain A, domain 2"/>
    <property type="match status" value="1"/>
</dbReference>
<feature type="transmembrane region" description="Helical" evidence="14">
    <location>
        <begin position="63"/>
        <end position="84"/>
    </location>
</feature>
<dbReference type="Gene3D" id="3.10.20.30">
    <property type="match status" value="1"/>
</dbReference>
<dbReference type="PROSITE" id="PS51880">
    <property type="entry name" value="TGS"/>
    <property type="match status" value="1"/>
</dbReference>
<dbReference type="Pfam" id="PF02824">
    <property type="entry name" value="TGS"/>
    <property type="match status" value="1"/>
</dbReference>
<feature type="transmembrane region" description="Helical" evidence="14">
    <location>
        <begin position="187"/>
        <end position="206"/>
    </location>
</feature>
<dbReference type="Gene3D" id="1.20.1530.20">
    <property type="match status" value="1"/>
</dbReference>
<proteinExistence type="evidence at transcript level"/>
<dbReference type="InterPro" id="IPR002657">
    <property type="entry name" value="BilAc:Na_symport/Acr3"/>
</dbReference>
<name>A0A4Y7NDE5_9CRUS</name>
<keyword evidence="9 14" id="KW-0472">Membrane</keyword>
<comment type="similarity">
    <text evidence="11">Belongs to the mitochondrion-specific ribosomal protein mL39 family.</text>
</comment>
<evidence type="ECO:0000313" key="17">
    <source>
        <dbReference type="EMBL" id="SVE91907.1"/>
    </source>
</evidence>
<gene>
    <name evidence="16" type="primary">EOG090X0A3R</name>
</gene>
<dbReference type="PANTHER" id="PTHR10361">
    <property type="entry name" value="SODIUM-BILE ACID COTRANSPORTER"/>
    <property type="match status" value="1"/>
</dbReference>
<evidence type="ECO:0000256" key="14">
    <source>
        <dbReference type="SAM" id="Phobius"/>
    </source>
</evidence>
<comment type="similarity">
    <text evidence="3">Belongs to the bile acid:sodium symporter (BASS) (TC 2.A.28) family.</text>
</comment>
<dbReference type="PANTHER" id="PTHR10361:SF28">
    <property type="entry name" value="P3 PROTEIN-RELATED"/>
    <property type="match status" value="1"/>
</dbReference>
<evidence type="ECO:0000256" key="2">
    <source>
        <dbReference type="ARBA" id="ARBA00004173"/>
    </source>
</evidence>
<evidence type="ECO:0000256" key="5">
    <source>
        <dbReference type="ARBA" id="ARBA00022847"/>
    </source>
</evidence>
<feature type="transmembrane region" description="Helical" evidence="14">
    <location>
        <begin position="21"/>
        <end position="43"/>
    </location>
</feature>
<dbReference type="GO" id="GO:0005840">
    <property type="term" value="C:ribosome"/>
    <property type="evidence" value="ECO:0007669"/>
    <property type="project" value="UniProtKB-KW"/>
</dbReference>
<evidence type="ECO:0000256" key="3">
    <source>
        <dbReference type="ARBA" id="ARBA00006528"/>
    </source>
</evidence>
<keyword evidence="7 14" id="KW-1133">Transmembrane helix</keyword>
<reference evidence="16" key="1">
    <citation type="submission" date="2018-08" db="EMBL/GenBank/DDBJ databases">
        <authorList>
            <person name="Cornetti L."/>
        </authorList>
    </citation>
    <scope>NUCLEOTIDE SEQUENCE</scope>
    <source>
        <strain evidence="17">RU-TU2-01</strain>
        <strain evidence="16">RU-TY6-3</strain>
    </source>
</reference>
<evidence type="ECO:0000256" key="12">
    <source>
        <dbReference type="ARBA" id="ARBA00071662"/>
    </source>
</evidence>
<dbReference type="CDD" id="cd01667">
    <property type="entry name" value="TGS_ThrRS"/>
    <property type="match status" value="1"/>
</dbReference>
<organism evidence="16">
    <name type="scientific">Daphnia sinensis</name>
    <dbReference type="NCBI Taxonomy" id="1820382"/>
    <lineage>
        <taxon>Eukaryota</taxon>
        <taxon>Metazoa</taxon>
        <taxon>Ecdysozoa</taxon>
        <taxon>Arthropoda</taxon>
        <taxon>Crustacea</taxon>
        <taxon>Branchiopoda</taxon>
        <taxon>Diplostraca</taxon>
        <taxon>Cladocera</taxon>
        <taxon>Anomopoda</taxon>
        <taxon>Daphniidae</taxon>
        <taxon>Daphnia</taxon>
        <taxon>Daphnia similis group</taxon>
    </lineage>
</organism>
<dbReference type="InterPro" id="IPR018163">
    <property type="entry name" value="Thr/Ala-tRNA-synth_IIc_edit"/>
</dbReference>
<keyword evidence="6" id="KW-0689">Ribosomal protein</keyword>
<keyword evidence="10" id="KW-0687">Ribonucleoprotein</keyword>
<dbReference type="GO" id="GO:0015293">
    <property type="term" value="F:symporter activity"/>
    <property type="evidence" value="ECO:0007669"/>
    <property type="project" value="UniProtKB-KW"/>
</dbReference>
<dbReference type="GO" id="GO:1990904">
    <property type="term" value="C:ribonucleoprotein complex"/>
    <property type="evidence" value="ECO:0007669"/>
    <property type="project" value="UniProtKB-KW"/>
</dbReference>
<evidence type="ECO:0000259" key="15">
    <source>
        <dbReference type="PROSITE" id="PS51880"/>
    </source>
</evidence>
<dbReference type="InterPro" id="IPR038770">
    <property type="entry name" value="Na+/solute_symporter_sf"/>
</dbReference>
<evidence type="ECO:0000256" key="6">
    <source>
        <dbReference type="ARBA" id="ARBA00022980"/>
    </source>
</evidence>
<dbReference type="SUPFAM" id="SSF81271">
    <property type="entry name" value="TGS-like"/>
    <property type="match status" value="1"/>
</dbReference>
<dbReference type="EMBL" id="LR022288">
    <property type="protein sequence ID" value="SVE91907.1"/>
    <property type="molecule type" value="mRNA"/>
</dbReference>
<dbReference type="GO" id="GO:0000166">
    <property type="term" value="F:nucleotide binding"/>
    <property type="evidence" value="ECO:0007669"/>
    <property type="project" value="InterPro"/>
</dbReference>
<sequence>MITNPGGGGSNLWTYILGGNLHLSVTMTFLSTLAAFAMMPFWTMTLGRLIFAEGHIVVPYRNIATLAGGLVIPLMVGLLIRRLFPRVADCLAKALKPLAGIFICVIVVFGIYANLYMLQLLDTMVLLSATCLVLLGYAFGGMAAALMRQSWPDALTIAVETGIQNTGIAIFILRVTLEQPEADINTVVPVAVAIMTPVPLFILWVLQKCVLSRFGICVVKNAEEKICPVACIEEGHQQHNSASVEKLLPNNNDMPVNWQFSTLNNVTTVQPKIRIDEIRGRRVAIFDKEHKRQQALIPRLEKIEVIYEGLNDEKITLIMNKGVSTPYNCAQHINEQLLKRSVVAEVNGEIWDMHRPIPTDCTLKLLHMKPEDLHQATLVNKAFWRSCSFLLGAVVEGAFQDEISVCLHSFPPANVRSGSFVYDIQLNLNDWVPSQNDLRQIAASFQKFVRQDHIFQRLDVDSSVALKMFEDNAFKTEQIPHIATKSSTGRSITVYRVGDHIDISRGPMIASSSLVGRCSIAAIHKLNSKLYRFQGVALPSEIHINHFAFGILESRARKLNPARTPELKSNS</sequence>
<feature type="transmembrane region" description="Helical" evidence="14">
    <location>
        <begin position="96"/>
        <end position="118"/>
    </location>
</feature>
<keyword evidence="8" id="KW-0496">Mitochondrion</keyword>
<evidence type="ECO:0000256" key="7">
    <source>
        <dbReference type="ARBA" id="ARBA00022989"/>
    </source>
</evidence>
<evidence type="ECO:0000256" key="13">
    <source>
        <dbReference type="ARBA" id="ARBA00075914"/>
    </source>
</evidence>
<dbReference type="AlphaFoldDB" id="A0A4Y7NDE5"/>
<dbReference type="GO" id="GO:0016020">
    <property type="term" value="C:membrane"/>
    <property type="evidence" value="ECO:0007669"/>
    <property type="project" value="UniProtKB-SubCell"/>
</dbReference>
<evidence type="ECO:0000256" key="9">
    <source>
        <dbReference type="ARBA" id="ARBA00023136"/>
    </source>
</evidence>
<comment type="subcellular location">
    <subcellularLocation>
        <location evidence="1">Membrane</location>
        <topology evidence="1">Multi-pass membrane protein</topology>
    </subcellularLocation>
    <subcellularLocation>
        <location evidence="2">Mitochondrion</location>
    </subcellularLocation>
</comment>
<dbReference type="InterPro" id="IPR012675">
    <property type="entry name" value="Beta-grasp_dom_sf"/>
</dbReference>
<evidence type="ECO:0000256" key="4">
    <source>
        <dbReference type="ARBA" id="ARBA00022692"/>
    </source>
</evidence>
<evidence type="ECO:0000256" key="10">
    <source>
        <dbReference type="ARBA" id="ARBA00023274"/>
    </source>
</evidence>
<feature type="transmembrane region" description="Helical" evidence="14">
    <location>
        <begin position="124"/>
        <end position="147"/>
    </location>
</feature>
<dbReference type="InterPro" id="IPR012676">
    <property type="entry name" value="TGS-like"/>
</dbReference>
<dbReference type="InterPro" id="IPR004095">
    <property type="entry name" value="TGS"/>
</dbReference>
<dbReference type="SUPFAM" id="SSF55186">
    <property type="entry name" value="ThrRS/AlaRS common domain"/>
    <property type="match status" value="1"/>
</dbReference>
<feature type="domain" description="TGS" evidence="15">
    <location>
        <begin position="299"/>
        <end position="367"/>
    </location>
</feature>
<evidence type="ECO:0000256" key="1">
    <source>
        <dbReference type="ARBA" id="ARBA00004141"/>
    </source>
</evidence>
<dbReference type="InterPro" id="IPR004710">
    <property type="entry name" value="Bilac:Na_transpt"/>
</dbReference>
<evidence type="ECO:0000256" key="11">
    <source>
        <dbReference type="ARBA" id="ARBA00061231"/>
    </source>
</evidence>
<dbReference type="EMBL" id="LR021037">
    <property type="protein sequence ID" value="SVE90656.1"/>
    <property type="molecule type" value="mRNA"/>
</dbReference>
<protein>
    <recommendedName>
        <fullName evidence="12">Large ribosomal subunit protein mL39</fullName>
    </recommendedName>
    <alternativeName>
        <fullName evidence="13">39S ribosomal protein L39, mitochondrial</fullName>
    </alternativeName>
</protein>
<keyword evidence="4 14" id="KW-0812">Transmembrane</keyword>
<dbReference type="Pfam" id="PF01758">
    <property type="entry name" value="SBF"/>
    <property type="match status" value="1"/>
</dbReference>
<accession>A0A4Y7NDE5</accession>
<dbReference type="GO" id="GO:0005739">
    <property type="term" value="C:mitochondrion"/>
    <property type="evidence" value="ECO:0007669"/>
    <property type="project" value="UniProtKB-SubCell"/>
</dbReference>
<evidence type="ECO:0000256" key="8">
    <source>
        <dbReference type="ARBA" id="ARBA00023128"/>
    </source>
</evidence>
<keyword evidence="5" id="KW-0813">Transport</keyword>
<keyword evidence="5" id="KW-0769">Symport</keyword>
<evidence type="ECO:0000313" key="16">
    <source>
        <dbReference type="EMBL" id="SVE90656.1"/>
    </source>
</evidence>
<dbReference type="FunFam" id="3.30.980.10:FF:000006">
    <property type="entry name" value="39S ribosomal protein L39, mitochondrial"/>
    <property type="match status" value="1"/>
</dbReference>